<reference evidence="2 3" key="1">
    <citation type="journal article" date="2017" name="Curr. Biol.">
        <title>The Evolution of Venom by Co-option of Single-Copy Genes.</title>
        <authorList>
            <person name="Martinson E.O."/>
            <person name="Mrinalini"/>
            <person name="Kelkar Y.D."/>
            <person name="Chang C.H."/>
            <person name="Werren J.H."/>
        </authorList>
    </citation>
    <scope>NUCLEOTIDE SEQUENCE [LARGE SCALE GENOMIC DNA]</scope>
    <source>
        <strain evidence="2 3">Alberta</strain>
        <tissue evidence="2">Whole body</tissue>
    </source>
</reference>
<dbReference type="Proteomes" id="UP000215335">
    <property type="component" value="Unassembled WGS sequence"/>
</dbReference>
<sequence>MLELAASLSITGPVVGLLLPRLYCAQINVEVVLDLVAPVAESSGKVAKAVTSCPRLQIDVVYGDVATIRA</sequence>
<feature type="signal peptide" evidence="1">
    <location>
        <begin position="1"/>
        <end position="16"/>
    </location>
</feature>
<evidence type="ECO:0000313" key="2">
    <source>
        <dbReference type="EMBL" id="OXU28095.1"/>
    </source>
</evidence>
<proteinExistence type="predicted"/>
<organism evidence="2 3">
    <name type="scientific">Trichomalopsis sarcophagae</name>
    <dbReference type="NCBI Taxonomy" id="543379"/>
    <lineage>
        <taxon>Eukaryota</taxon>
        <taxon>Metazoa</taxon>
        <taxon>Ecdysozoa</taxon>
        <taxon>Arthropoda</taxon>
        <taxon>Hexapoda</taxon>
        <taxon>Insecta</taxon>
        <taxon>Pterygota</taxon>
        <taxon>Neoptera</taxon>
        <taxon>Endopterygota</taxon>
        <taxon>Hymenoptera</taxon>
        <taxon>Apocrita</taxon>
        <taxon>Proctotrupomorpha</taxon>
        <taxon>Chalcidoidea</taxon>
        <taxon>Pteromalidae</taxon>
        <taxon>Pteromalinae</taxon>
        <taxon>Trichomalopsis</taxon>
    </lineage>
</organism>
<dbReference type="AlphaFoldDB" id="A0A232FBS9"/>
<feature type="chain" id="PRO_5012263228" description="Secreted protein" evidence="1">
    <location>
        <begin position="17"/>
        <end position="70"/>
    </location>
</feature>
<accession>A0A232FBS9</accession>
<name>A0A232FBS9_9HYME</name>
<protein>
    <recommendedName>
        <fullName evidence="4">Secreted protein</fullName>
    </recommendedName>
</protein>
<evidence type="ECO:0000256" key="1">
    <source>
        <dbReference type="SAM" id="SignalP"/>
    </source>
</evidence>
<evidence type="ECO:0008006" key="4">
    <source>
        <dbReference type="Google" id="ProtNLM"/>
    </source>
</evidence>
<gene>
    <name evidence="2" type="ORF">TSAR_013894</name>
</gene>
<dbReference type="EMBL" id="NNAY01000480">
    <property type="protein sequence ID" value="OXU28095.1"/>
    <property type="molecule type" value="Genomic_DNA"/>
</dbReference>
<evidence type="ECO:0000313" key="3">
    <source>
        <dbReference type="Proteomes" id="UP000215335"/>
    </source>
</evidence>
<comment type="caution">
    <text evidence="2">The sequence shown here is derived from an EMBL/GenBank/DDBJ whole genome shotgun (WGS) entry which is preliminary data.</text>
</comment>
<keyword evidence="1" id="KW-0732">Signal</keyword>
<keyword evidence="3" id="KW-1185">Reference proteome</keyword>